<sequence length="54" mass="5517">MTRNLTTSILASIVCLCLSACAGPTRDEPGAFTVLAEGMVANSNAPAFADCLLD</sequence>
<evidence type="ECO:0000313" key="2">
    <source>
        <dbReference type="EMBL" id="MFC5477192.1"/>
    </source>
</evidence>
<keyword evidence="3" id="KW-1185">Reference proteome</keyword>
<gene>
    <name evidence="2" type="ORF">ACFPQ5_03255</name>
</gene>
<comment type="caution">
    <text evidence="2">The sequence shown here is derived from an EMBL/GenBank/DDBJ whole genome shotgun (WGS) entry which is preliminary data.</text>
</comment>
<name>A0ABW0MJB1_9BURK</name>
<organism evidence="2 3">
    <name type="scientific">Massilia suwonensis</name>
    <dbReference type="NCBI Taxonomy" id="648895"/>
    <lineage>
        <taxon>Bacteria</taxon>
        <taxon>Pseudomonadati</taxon>
        <taxon>Pseudomonadota</taxon>
        <taxon>Betaproteobacteria</taxon>
        <taxon>Burkholderiales</taxon>
        <taxon>Oxalobacteraceae</taxon>
        <taxon>Telluria group</taxon>
        <taxon>Massilia</taxon>
    </lineage>
</organism>
<dbReference type="Proteomes" id="UP001596101">
    <property type="component" value="Unassembled WGS sequence"/>
</dbReference>
<reference evidence="3" key="1">
    <citation type="journal article" date="2019" name="Int. J. Syst. Evol. Microbiol.">
        <title>The Global Catalogue of Microorganisms (GCM) 10K type strain sequencing project: providing services to taxonomists for standard genome sequencing and annotation.</title>
        <authorList>
            <consortium name="The Broad Institute Genomics Platform"/>
            <consortium name="The Broad Institute Genome Sequencing Center for Infectious Disease"/>
            <person name="Wu L."/>
            <person name="Ma J."/>
        </authorList>
    </citation>
    <scope>NUCLEOTIDE SEQUENCE [LARGE SCALE GENOMIC DNA]</scope>
    <source>
        <strain evidence="3">CCUG 43111</strain>
    </source>
</reference>
<feature type="signal peptide" evidence="1">
    <location>
        <begin position="1"/>
        <end position="22"/>
    </location>
</feature>
<proteinExistence type="predicted"/>
<keyword evidence="1" id="KW-0732">Signal</keyword>
<protein>
    <submittedName>
        <fullName evidence="2">Uncharacterized protein</fullName>
    </submittedName>
</protein>
<accession>A0ABW0MJB1</accession>
<evidence type="ECO:0000256" key="1">
    <source>
        <dbReference type="SAM" id="SignalP"/>
    </source>
</evidence>
<dbReference type="RefSeq" id="WP_379751825.1">
    <property type="nucleotide sequence ID" value="NZ_JBHSMR010000004.1"/>
</dbReference>
<dbReference type="EMBL" id="JBHSMR010000004">
    <property type="protein sequence ID" value="MFC5477192.1"/>
    <property type="molecule type" value="Genomic_DNA"/>
</dbReference>
<evidence type="ECO:0000313" key="3">
    <source>
        <dbReference type="Proteomes" id="UP001596101"/>
    </source>
</evidence>
<feature type="chain" id="PRO_5045181318" evidence="1">
    <location>
        <begin position="23"/>
        <end position="54"/>
    </location>
</feature>